<organism evidence="2 3">
    <name type="scientific">Trichoderma harzianum CBS 226.95</name>
    <dbReference type="NCBI Taxonomy" id="983964"/>
    <lineage>
        <taxon>Eukaryota</taxon>
        <taxon>Fungi</taxon>
        <taxon>Dikarya</taxon>
        <taxon>Ascomycota</taxon>
        <taxon>Pezizomycotina</taxon>
        <taxon>Sordariomycetes</taxon>
        <taxon>Hypocreomycetidae</taxon>
        <taxon>Hypocreales</taxon>
        <taxon>Hypocreaceae</taxon>
        <taxon>Trichoderma</taxon>
    </lineage>
</organism>
<gene>
    <name evidence="2" type="ORF">M431DRAFT_266</name>
</gene>
<proteinExistence type="predicted"/>
<dbReference type="EMBL" id="KZ679675">
    <property type="protein sequence ID" value="PTB60166.1"/>
    <property type="molecule type" value="Genomic_DNA"/>
</dbReference>
<sequence>MHARSSLNLEESDMSFSVKFVVVKMRVVKSEDEDSDIKAEDEDSVDKSEDEDSVEKSEDEDSVVKSEMFAGSAASPISQT</sequence>
<dbReference type="AlphaFoldDB" id="A0A2T4ASY2"/>
<evidence type="ECO:0000256" key="1">
    <source>
        <dbReference type="SAM" id="MobiDB-lite"/>
    </source>
</evidence>
<evidence type="ECO:0000313" key="2">
    <source>
        <dbReference type="EMBL" id="PTB60166.1"/>
    </source>
</evidence>
<dbReference type="Proteomes" id="UP000241690">
    <property type="component" value="Unassembled WGS sequence"/>
</dbReference>
<feature type="region of interest" description="Disordered" evidence="1">
    <location>
        <begin position="29"/>
        <end position="80"/>
    </location>
</feature>
<protein>
    <submittedName>
        <fullName evidence="2">Uncharacterized protein</fullName>
    </submittedName>
</protein>
<feature type="compositionally biased region" description="Acidic residues" evidence="1">
    <location>
        <begin position="31"/>
        <end position="61"/>
    </location>
</feature>
<dbReference type="GeneID" id="36622469"/>
<accession>A0A2T4ASY2</accession>
<keyword evidence="3" id="KW-1185">Reference proteome</keyword>
<reference evidence="2 3" key="1">
    <citation type="submission" date="2016-07" db="EMBL/GenBank/DDBJ databases">
        <title>Multiple horizontal gene transfer events from other fungi enriched the ability of initially mycotrophic Trichoderma (Ascomycota) to feed on dead plant biomass.</title>
        <authorList>
            <consortium name="DOE Joint Genome Institute"/>
            <person name="Aerts A."/>
            <person name="Atanasova L."/>
            <person name="Chenthamara K."/>
            <person name="Zhang J."/>
            <person name="Grujic M."/>
            <person name="Henrissat B."/>
            <person name="Kuo A."/>
            <person name="Salamov A."/>
            <person name="Lipzen A."/>
            <person name="Labutti K."/>
            <person name="Barry K."/>
            <person name="Miao Y."/>
            <person name="Rahimi M.J."/>
            <person name="Shen Q."/>
            <person name="Grigoriev I.V."/>
            <person name="Kubicek C.P."/>
            <person name="Druzhinina I.S."/>
        </authorList>
    </citation>
    <scope>NUCLEOTIDE SEQUENCE [LARGE SCALE GENOMIC DNA]</scope>
    <source>
        <strain evidence="2 3">CBS 226.95</strain>
    </source>
</reference>
<evidence type="ECO:0000313" key="3">
    <source>
        <dbReference type="Proteomes" id="UP000241690"/>
    </source>
</evidence>
<dbReference type="RefSeq" id="XP_024779843.1">
    <property type="nucleotide sequence ID" value="XM_024913905.1"/>
</dbReference>
<name>A0A2T4ASY2_TRIHA</name>